<dbReference type="Proteomes" id="UP001178507">
    <property type="component" value="Unassembled WGS sequence"/>
</dbReference>
<accession>A0AA36MX73</accession>
<evidence type="ECO:0000256" key="2">
    <source>
        <dbReference type="ARBA" id="ARBA00010386"/>
    </source>
</evidence>
<comment type="caution">
    <text evidence="10">The sequence shown here is derived from an EMBL/GenBank/DDBJ whole genome shotgun (WGS) entry which is preliminary data.</text>
</comment>
<feature type="compositionally biased region" description="Acidic residues" evidence="8">
    <location>
        <begin position="249"/>
        <end position="259"/>
    </location>
</feature>
<dbReference type="InterPro" id="IPR039853">
    <property type="entry name" value="Pinin"/>
</dbReference>
<evidence type="ECO:0000256" key="4">
    <source>
        <dbReference type="ARBA" id="ARBA00023015"/>
    </source>
</evidence>
<name>A0AA36MX73_9DINO</name>
<dbReference type="GO" id="GO:0071013">
    <property type="term" value="C:catalytic step 2 spliceosome"/>
    <property type="evidence" value="ECO:0007669"/>
    <property type="project" value="TreeGrafter"/>
</dbReference>
<keyword evidence="4" id="KW-0805">Transcription regulation</keyword>
<feature type="region of interest" description="Disordered" evidence="8">
    <location>
        <begin position="1"/>
        <end position="20"/>
    </location>
</feature>
<evidence type="ECO:0000256" key="3">
    <source>
        <dbReference type="ARBA" id="ARBA00022664"/>
    </source>
</evidence>
<organism evidence="10 11">
    <name type="scientific">Effrenium voratum</name>
    <dbReference type="NCBI Taxonomy" id="2562239"/>
    <lineage>
        <taxon>Eukaryota</taxon>
        <taxon>Sar</taxon>
        <taxon>Alveolata</taxon>
        <taxon>Dinophyceae</taxon>
        <taxon>Suessiales</taxon>
        <taxon>Symbiodiniaceae</taxon>
        <taxon>Effrenium</taxon>
    </lineage>
</organism>
<keyword evidence="11" id="KW-1185">Reference proteome</keyword>
<dbReference type="Pfam" id="PF04696">
    <property type="entry name" value="Pinin_SDK_memA"/>
    <property type="match status" value="1"/>
</dbReference>
<feature type="domain" description="Pinin/SDK/MemA protein" evidence="9">
    <location>
        <begin position="119"/>
        <end position="230"/>
    </location>
</feature>
<evidence type="ECO:0000256" key="1">
    <source>
        <dbReference type="ARBA" id="ARBA00004123"/>
    </source>
</evidence>
<keyword evidence="3" id="KW-0507">mRNA processing</keyword>
<keyword evidence="7" id="KW-0539">Nucleus</keyword>
<evidence type="ECO:0000256" key="5">
    <source>
        <dbReference type="ARBA" id="ARBA00023163"/>
    </source>
</evidence>
<gene>
    <name evidence="10" type="ORF">EVOR1521_LOCUS10336</name>
</gene>
<comment type="subcellular location">
    <subcellularLocation>
        <location evidence="1">Nucleus</location>
    </subcellularLocation>
</comment>
<dbReference type="AlphaFoldDB" id="A0AA36MX73"/>
<evidence type="ECO:0000256" key="8">
    <source>
        <dbReference type="SAM" id="MobiDB-lite"/>
    </source>
</evidence>
<dbReference type="GO" id="GO:0006397">
    <property type="term" value="P:mRNA processing"/>
    <property type="evidence" value="ECO:0007669"/>
    <property type="project" value="UniProtKB-KW"/>
</dbReference>
<dbReference type="InterPro" id="IPR006786">
    <property type="entry name" value="Pinin_SDK_MemA"/>
</dbReference>
<keyword evidence="6" id="KW-0508">mRNA splicing</keyword>
<evidence type="ECO:0000259" key="9">
    <source>
        <dbReference type="Pfam" id="PF04696"/>
    </source>
</evidence>
<comment type="similarity">
    <text evidence="2">Belongs to the pinin family.</text>
</comment>
<reference evidence="10" key="1">
    <citation type="submission" date="2023-08" db="EMBL/GenBank/DDBJ databases">
        <authorList>
            <person name="Chen Y."/>
            <person name="Shah S."/>
            <person name="Dougan E. K."/>
            <person name="Thang M."/>
            <person name="Chan C."/>
        </authorList>
    </citation>
    <scope>NUCLEOTIDE SEQUENCE</scope>
</reference>
<protein>
    <recommendedName>
        <fullName evidence="9">Pinin/SDK/MemA protein domain-containing protein</fullName>
    </recommendedName>
</protein>
<keyword evidence="5" id="KW-0804">Transcription</keyword>
<sequence>MPAAILTRGEGGIKENGPRAHPVTHKLRKGVASTKPQKNEFIARLAEMAFRRLGLPLRGETAGSAPVRPKIIQDEAKKANGGISEAPAKAKLVVASSAAKRAARPLLRPRQEVDETGPGRGRNLLSSVMVHLSSARDRLQADQSEAKGVVKTIVKPRLRKQLIARRRVSEKEKPAQAREEDRRDKLLEARIAEHYSHMMQFIRTKTEPILFYLPAKHNPETQKCLQETQETIQRKIQDLSAHLAGAGAEEVEEEEEESQDPGPKVKRRAALTPAKP</sequence>
<evidence type="ECO:0000313" key="10">
    <source>
        <dbReference type="EMBL" id="CAJ1383131.1"/>
    </source>
</evidence>
<evidence type="ECO:0000256" key="7">
    <source>
        <dbReference type="ARBA" id="ARBA00023242"/>
    </source>
</evidence>
<evidence type="ECO:0000256" key="6">
    <source>
        <dbReference type="ARBA" id="ARBA00023187"/>
    </source>
</evidence>
<evidence type="ECO:0000313" key="11">
    <source>
        <dbReference type="Proteomes" id="UP001178507"/>
    </source>
</evidence>
<dbReference type="PANTHER" id="PTHR12707:SF0">
    <property type="entry name" value="PININ"/>
    <property type="match status" value="1"/>
</dbReference>
<proteinExistence type="inferred from homology"/>
<dbReference type="PANTHER" id="PTHR12707">
    <property type="entry name" value="PINN"/>
    <property type="match status" value="1"/>
</dbReference>
<dbReference type="GO" id="GO:0008380">
    <property type="term" value="P:RNA splicing"/>
    <property type="evidence" value="ECO:0007669"/>
    <property type="project" value="UniProtKB-KW"/>
</dbReference>
<feature type="region of interest" description="Disordered" evidence="8">
    <location>
        <begin position="240"/>
        <end position="276"/>
    </location>
</feature>
<dbReference type="EMBL" id="CAUJNA010000990">
    <property type="protein sequence ID" value="CAJ1383131.1"/>
    <property type="molecule type" value="Genomic_DNA"/>
</dbReference>